<accession>A0A8H7ZRS9</accession>
<evidence type="ECO:0000313" key="2">
    <source>
        <dbReference type="EMBL" id="KAG5458080.1"/>
    </source>
</evidence>
<comment type="caution">
    <text evidence="2">The sequence shown here is derived from an EMBL/GenBank/DDBJ whole genome shotgun (WGS) entry which is preliminary data.</text>
</comment>
<evidence type="ECO:0000313" key="3">
    <source>
        <dbReference type="Proteomes" id="UP000673691"/>
    </source>
</evidence>
<sequence length="102" mass="10919">MVNGSRVFAEPARSDVAKCKCSRSPISFASPCRLAGTLDMRVPPAGSAGADVNPYQPRSRNTPSSPRLSRGGLQVYNRARAFQKILPLSTTLGVSASRKTRI</sequence>
<gene>
    <name evidence="2" type="ORF">BJ554DRAFT_1773</name>
</gene>
<dbReference type="EMBL" id="JAEFCI010009012">
    <property type="protein sequence ID" value="KAG5458080.1"/>
    <property type="molecule type" value="Genomic_DNA"/>
</dbReference>
<dbReference type="Proteomes" id="UP000673691">
    <property type="component" value="Unassembled WGS sequence"/>
</dbReference>
<proteinExistence type="predicted"/>
<keyword evidence="3" id="KW-1185">Reference proteome</keyword>
<organism evidence="2 3">
    <name type="scientific">Olpidium bornovanus</name>
    <dbReference type="NCBI Taxonomy" id="278681"/>
    <lineage>
        <taxon>Eukaryota</taxon>
        <taxon>Fungi</taxon>
        <taxon>Fungi incertae sedis</taxon>
        <taxon>Olpidiomycota</taxon>
        <taxon>Olpidiomycotina</taxon>
        <taxon>Olpidiomycetes</taxon>
        <taxon>Olpidiales</taxon>
        <taxon>Olpidiaceae</taxon>
        <taxon>Olpidium</taxon>
    </lineage>
</organism>
<feature type="compositionally biased region" description="Polar residues" evidence="1">
    <location>
        <begin position="56"/>
        <end position="67"/>
    </location>
</feature>
<dbReference type="AlphaFoldDB" id="A0A8H7ZRS9"/>
<protein>
    <submittedName>
        <fullName evidence="2">Uncharacterized protein</fullName>
    </submittedName>
</protein>
<feature type="region of interest" description="Disordered" evidence="1">
    <location>
        <begin position="45"/>
        <end position="70"/>
    </location>
</feature>
<name>A0A8H7ZRS9_9FUNG</name>
<evidence type="ECO:0000256" key="1">
    <source>
        <dbReference type="SAM" id="MobiDB-lite"/>
    </source>
</evidence>
<reference evidence="2 3" key="1">
    <citation type="journal article" name="Sci. Rep.">
        <title>Genome-scale phylogenetic analyses confirm Olpidium as the closest living zoosporic fungus to the non-flagellated, terrestrial fungi.</title>
        <authorList>
            <person name="Chang Y."/>
            <person name="Rochon D."/>
            <person name="Sekimoto S."/>
            <person name="Wang Y."/>
            <person name="Chovatia M."/>
            <person name="Sandor L."/>
            <person name="Salamov A."/>
            <person name="Grigoriev I.V."/>
            <person name="Stajich J.E."/>
            <person name="Spatafora J.W."/>
        </authorList>
    </citation>
    <scope>NUCLEOTIDE SEQUENCE [LARGE SCALE GENOMIC DNA]</scope>
    <source>
        <strain evidence="2">S191</strain>
    </source>
</reference>